<name>A0A7X6DPZ4_9BACT</name>
<dbReference type="RefSeq" id="WP_168059667.1">
    <property type="nucleotide sequence ID" value="NZ_VTOW01000002.1"/>
</dbReference>
<dbReference type="Proteomes" id="UP000534783">
    <property type="component" value="Unassembled WGS sequence"/>
</dbReference>
<dbReference type="SUPFAM" id="SSF46785">
    <property type="entry name" value="Winged helix' DNA-binding domain"/>
    <property type="match status" value="1"/>
</dbReference>
<dbReference type="InterPro" id="IPR036390">
    <property type="entry name" value="WH_DNA-bd_sf"/>
</dbReference>
<protein>
    <recommendedName>
        <fullName evidence="3">Transcriptional regulator</fullName>
    </recommendedName>
</protein>
<reference evidence="1 2" key="1">
    <citation type="journal article" date="2020" name="Nature">
        <title>Bacterial chemolithoautotrophy via manganese oxidation.</title>
        <authorList>
            <person name="Yu H."/>
            <person name="Leadbetter J.R."/>
        </authorList>
    </citation>
    <scope>NUCLEOTIDE SEQUENCE [LARGE SCALE GENOMIC DNA]</scope>
    <source>
        <strain evidence="1 2">Mn-1</strain>
    </source>
</reference>
<sequence length="128" mass="14767">MAGSKISENVKRFIAAYIDSVELLEVLLLLRSHANEWSAESVSQEIRSSPTSVTKRLTDLCDRGLLSMKDSRPPLYFYKTRTDELDGAVRELAEAYRERPTRVIELIFSKQTDTLRDFSDAFKFRKDD</sequence>
<organism evidence="1 2">
    <name type="scientific">Candidatus Manganitrophus noduliformans</name>
    <dbReference type="NCBI Taxonomy" id="2606439"/>
    <lineage>
        <taxon>Bacteria</taxon>
        <taxon>Pseudomonadati</taxon>
        <taxon>Nitrospirota</taxon>
        <taxon>Nitrospiria</taxon>
        <taxon>Candidatus Troglogloeales</taxon>
        <taxon>Candidatus Manganitrophaceae</taxon>
        <taxon>Candidatus Manganitrophus</taxon>
    </lineage>
</organism>
<dbReference type="AlphaFoldDB" id="A0A7X6DPZ4"/>
<comment type="caution">
    <text evidence="1">The sequence shown here is derived from an EMBL/GenBank/DDBJ whole genome shotgun (WGS) entry which is preliminary data.</text>
</comment>
<evidence type="ECO:0000313" key="1">
    <source>
        <dbReference type="EMBL" id="NKE71225.1"/>
    </source>
</evidence>
<proteinExistence type="predicted"/>
<accession>A0A7X6DPZ4</accession>
<dbReference type="EMBL" id="VTOW01000002">
    <property type="protein sequence ID" value="NKE71225.1"/>
    <property type="molecule type" value="Genomic_DNA"/>
</dbReference>
<gene>
    <name evidence="1" type="ORF">MNODULE_10800</name>
</gene>
<evidence type="ECO:0000313" key="2">
    <source>
        <dbReference type="Proteomes" id="UP000534783"/>
    </source>
</evidence>
<evidence type="ECO:0008006" key="3">
    <source>
        <dbReference type="Google" id="ProtNLM"/>
    </source>
</evidence>
<keyword evidence="2" id="KW-1185">Reference proteome</keyword>